<accession>A0A4R6U113</accession>
<dbReference type="RefSeq" id="WP_133581526.1">
    <property type="nucleotide sequence ID" value="NZ_SNYJ01000016.1"/>
</dbReference>
<dbReference type="InterPro" id="IPR022764">
    <property type="entry name" value="Peptidase_S54_rhomboid_dom"/>
</dbReference>
<keyword evidence="4" id="KW-0378">Hydrolase</keyword>
<dbReference type="InterPro" id="IPR050925">
    <property type="entry name" value="Rhomboid_protease_S54"/>
</dbReference>
<dbReference type="AlphaFoldDB" id="A0A4R6U113"/>
<keyword evidence="3 7" id="KW-0812">Transmembrane</keyword>
<evidence type="ECO:0000256" key="5">
    <source>
        <dbReference type="ARBA" id="ARBA00022989"/>
    </source>
</evidence>
<protein>
    <submittedName>
        <fullName evidence="9">Membrane associated rhomboid family serine protease</fullName>
    </submittedName>
</protein>
<comment type="subcellular location">
    <subcellularLocation>
        <location evidence="1">Membrane</location>
        <topology evidence="1">Multi-pass membrane protein</topology>
    </subcellularLocation>
</comment>
<dbReference type="EMBL" id="SNYJ01000016">
    <property type="protein sequence ID" value="TDQ36734.1"/>
    <property type="molecule type" value="Genomic_DNA"/>
</dbReference>
<organism evidence="9 10">
    <name type="scientific">Aureibacillus halotolerans</name>
    <dbReference type="NCBI Taxonomy" id="1508390"/>
    <lineage>
        <taxon>Bacteria</taxon>
        <taxon>Bacillati</taxon>
        <taxon>Bacillota</taxon>
        <taxon>Bacilli</taxon>
        <taxon>Bacillales</taxon>
        <taxon>Bacillaceae</taxon>
        <taxon>Aureibacillus</taxon>
    </lineage>
</organism>
<feature type="transmembrane region" description="Helical" evidence="7">
    <location>
        <begin position="12"/>
        <end position="32"/>
    </location>
</feature>
<dbReference type="SUPFAM" id="SSF144091">
    <property type="entry name" value="Rhomboid-like"/>
    <property type="match status" value="1"/>
</dbReference>
<comment type="similarity">
    <text evidence="2">Belongs to the peptidase S54 family.</text>
</comment>
<dbReference type="Pfam" id="PF01694">
    <property type="entry name" value="Rhomboid"/>
    <property type="match status" value="1"/>
</dbReference>
<proteinExistence type="inferred from homology"/>
<keyword evidence="6 7" id="KW-0472">Membrane</keyword>
<keyword evidence="5 7" id="KW-1133">Transmembrane helix</keyword>
<comment type="caution">
    <text evidence="9">The sequence shown here is derived from an EMBL/GenBank/DDBJ whole genome shotgun (WGS) entry which is preliminary data.</text>
</comment>
<gene>
    <name evidence="9" type="ORF">EV213_11632</name>
</gene>
<evidence type="ECO:0000256" key="1">
    <source>
        <dbReference type="ARBA" id="ARBA00004141"/>
    </source>
</evidence>
<dbReference type="GO" id="GO:0004252">
    <property type="term" value="F:serine-type endopeptidase activity"/>
    <property type="evidence" value="ECO:0007669"/>
    <property type="project" value="InterPro"/>
</dbReference>
<evidence type="ECO:0000256" key="6">
    <source>
        <dbReference type="ARBA" id="ARBA00023136"/>
    </source>
</evidence>
<evidence type="ECO:0000256" key="4">
    <source>
        <dbReference type="ARBA" id="ARBA00022801"/>
    </source>
</evidence>
<evidence type="ECO:0000256" key="2">
    <source>
        <dbReference type="ARBA" id="ARBA00009045"/>
    </source>
</evidence>
<sequence length="201" mass="22437">MFIRTESFKGFTRLYPVITALVGLQLFLMLYIELGLPFSNTIYTFGLGFNPAIVLNNEYWRLLTPIFLHAGLMHVIFNCFSLVLFGPALEDILGKFRFLVLFLGSGVLANLASVFADPNLVHVGSSGAVYALFGAYVYMIFDRKDLIDRQNAQIVLIILVIGVVMSAFSENVNLYAHMFGFVAGAVLAPLLLINRPKNKRF</sequence>
<evidence type="ECO:0000313" key="9">
    <source>
        <dbReference type="EMBL" id="TDQ36734.1"/>
    </source>
</evidence>
<name>A0A4R6U113_9BACI</name>
<feature type="transmembrane region" description="Helical" evidence="7">
    <location>
        <begin position="98"/>
        <end position="116"/>
    </location>
</feature>
<evidence type="ECO:0000256" key="3">
    <source>
        <dbReference type="ARBA" id="ARBA00022692"/>
    </source>
</evidence>
<dbReference type="OrthoDB" id="9813074at2"/>
<feature type="transmembrane region" description="Helical" evidence="7">
    <location>
        <begin position="174"/>
        <end position="193"/>
    </location>
</feature>
<evidence type="ECO:0000259" key="8">
    <source>
        <dbReference type="Pfam" id="PF01694"/>
    </source>
</evidence>
<dbReference type="InterPro" id="IPR035952">
    <property type="entry name" value="Rhomboid-like_sf"/>
</dbReference>
<feature type="transmembrane region" description="Helical" evidence="7">
    <location>
        <begin position="122"/>
        <end position="140"/>
    </location>
</feature>
<dbReference type="PANTHER" id="PTHR43731:SF14">
    <property type="entry name" value="PRESENILIN-ASSOCIATED RHOMBOID-LIKE PROTEIN, MITOCHONDRIAL"/>
    <property type="match status" value="1"/>
</dbReference>
<keyword evidence="9" id="KW-0645">Protease</keyword>
<keyword evidence="10" id="KW-1185">Reference proteome</keyword>
<evidence type="ECO:0000256" key="7">
    <source>
        <dbReference type="SAM" id="Phobius"/>
    </source>
</evidence>
<dbReference type="Proteomes" id="UP000295632">
    <property type="component" value="Unassembled WGS sequence"/>
</dbReference>
<feature type="transmembrane region" description="Helical" evidence="7">
    <location>
        <begin position="152"/>
        <end position="168"/>
    </location>
</feature>
<dbReference type="GO" id="GO:0016020">
    <property type="term" value="C:membrane"/>
    <property type="evidence" value="ECO:0007669"/>
    <property type="project" value="UniProtKB-SubCell"/>
</dbReference>
<feature type="domain" description="Peptidase S54 rhomboid" evidence="8">
    <location>
        <begin position="57"/>
        <end position="192"/>
    </location>
</feature>
<dbReference type="PANTHER" id="PTHR43731">
    <property type="entry name" value="RHOMBOID PROTEASE"/>
    <property type="match status" value="1"/>
</dbReference>
<feature type="transmembrane region" description="Helical" evidence="7">
    <location>
        <begin position="66"/>
        <end position="86"/>
    </location>
</feature>
<reference evidence="9 10" key="1">
    <citation type="submission" date="2019-03" db="EMBL/GenBank/DDBJ databases">
        <title>Genomic Encyclopedia of Type Strains, Phase IV (KMG-IV): sequencing the most valuable type-strain genomes for metagenomic binning, comparative biology and taxonomic classification.</title>
        <authorList>
            <person name="Goeker M."/>
        </authorList>
    </citation>
    <scope>NUCLEOTIDE SEQUENCE [LARGE SCALE GENOMIC DNA]</scope>
    <source>
        <strain evidence="9 10">DSM 28697</strain>
    </source>
</reference>
<evidence type="ECO:0000313" key="10">
    <source>
        <dbReference type="Proteomes" id="UP000295632"/>
    </source>
</evidence>
<dbReference type="GO" id="GO:0006508">
    <property type="term" value="P:proteolysis"/>
    <property type="evidence" value="ECO:0007669"/>
    <property type="project" value="UniProtKB-KW"/>
</dbReference>
<dbReference type="Gene3D" id="1.20.1540.10">
    <property type="entry name" value="Rhomboid-like"/>
    <property type="match status" value="1"/>
</dbReference>